<proteinExistence type="predicted"/>
<dbReference type="AlphaFoldDB" id="A0A2K3JS30"/>
<feature type="non-terminal residue" evidence="2">
    <location>
        <position position="1"/>
    </location>
</feature>
<evidence type="ECO:0000313" key="3">
    <source>
        <dbReference type="Proteomes" id="UP000236291"/>
    </source>
</evidence>
<evidence type="ECO:0000256" key="1">
    <source>
        <dbReference type="SAM" id="MobiDB-lite"/>
    </source>
</evidence>
<name>A0A2K3JS30_TRIPR</name>
<organism evidence="2 3">
    <name type="scientific">Trifolium pratense</name>
    <name type="common">Red clover</name>
    <dbReference type="NCBI Taxonomy" id="57577"/>
    <lineage>
        <taxon>Eukaryota</taxon>
        <taxon>Viridiplantae</taxon>
        <taxon>Streptophyta</taxon>
        <taxon>Embryophyta</taxon>
        <taxon>Tracheophyta</taxon>
        <taxon>Spermatophyta</taxon>
        <taxon>Magnoliopsida</taxon>
        <taxon>eudicotyledons</taxon>
        <taxon>Gunneridae</taxon>
        <taxon>Pentapetalae</taxon>
        <taxon>rosids</taxon>
        <taxon>fabids</taxon>
        <taxon>Fabales</taxon>
        <taxon>Fabaceae</taxon>
        <taxon>Papilionoideae</taxon>
        <taxon>50 kb inversion clade</taxon>
        <taxon>NPAAA clade</taxon>
        <taxon>Hologalegina</taxon>
        <taxon>IRL clade</taxon>
        <taxon>Trifolieae</taxon>
        <taxon>Trifolium</taxon>
    </lineage>
</organism>
<reference evidence="2 3" key="2">
    <citation type="journal article" date="2017" name="Front. Plant Sci.">
        <title>Gene Classification and Mining of Molecular Markers Useful in Red Clover (Trifolium pratense) Breeding.</title>
        <authorList>
            <person name="Istvanek J."/>
            <person name="Dluhosova J."/>
            <person name="Dluhos P."/>
            <person name="Patkova L."/>
            <person name="Nedelnik J."/>
            <person name="Repkova J."/>
        </authorList>
    </citation>
    <scope>NUCLEOTIDE SEQUENCE [LARGE SCALE GENOMIC DNA]</scope>
    <source>
        <strain evidence="3">cv. Tatra</strain>
        <tissue evidence="2">Young leaves</tissue>
    </source>
</reference>
<dbReference type="EMBL" id="ASHM01075382">
    <property type="protein sequence ID" value="PNX56852.1"/>
    <property type="molecule type" value="Genomic_DNA"/>
</dbReference>
<comment type="caution">
    <text evidence="2">The sequence shown here is derived from an EMBL/GenBank/DDBJ whole genome shotgun (WGS) entry which is preliminary data.</text>
</comment>
<protein>
    <submittedName>
        <fullName evidence="2">Uncharacterized protein</fullName>
    </submittedName>
</protein>
<accession>A0A2K3JS30</accession>
<dbReference type="Proteomes" id="UP000236291">
    <property type="component" value="Unassembled WGS sequence"/>
</dbReference>
<evidence type="ECO:0000313" key="2">
    <source>
        <dbReference type="EMBL" id="PNX56852.1"/>
    </source>
</evidence>
<feature type="compositionally biased region" description="Basic and acidic residues" evidence="1">
    <location>
        <begin position="28"/>
        <end position="37"/>
    </location>
</feature>
<sequence length="59" mass="6448">SGERAADTAVEAMQSTGATVSGRKRVNRTGEKTERQRNRGNAVGDEFIKLNPKFLAEKL</sequence>
<gene>
    <name evidence="2" type="ORF">L195_g050095</name>
</gene>
<reference evidence="2 3" key="1">
    <citation type="journal article" date="2014" name="Am. J. Bot.">
        <title>Genome assembly and annotation for red clover (Trifolium pratense; Fabaceae).</title>
        <authorList>
            <person name="Istvanek J."/>
            <person name="Jaros M."/>
            <person name="Krenek A."/>
            <person name="Repkova J."/>
        </authorList>
    </citation>
    <scope>NUCLEOTIDE SEQUENCE [LARGE SCALE GENOMIC DNA]</scope>
    <source>
        <strain evidence="3">cv. Tatra</strain>
        <tissue evidence="2">Young leaves</tissue>
    </source>
</reference>
<feature type="region of interest" description="Disordered" evidence="1">
    <location>
        <begin position="1"/>
        <end position="40"/>
    </location>
</feature>